<dbReference type="OrthoDB" id="8685865at2"/>
<dbReference type="Gene3D" id="1.10.1220.10">
    <property type="entry name" value="Met repressor-like"/>
    <property type="match status" value="1"/>
</dbReference>
<dbReference type="InterPro" id="IPR013321">
    <property type="entry name" value="Arc_rbn_hlx_hlx"/>
</dbReference>
<accession>A0A1S8DLD2</accession>
<protein>
    <recommendedName>
        <fullName evidence="1">Arc-like DNA binding domain-containing protein</fullName>
    </recommendedName>
</protein>
<proteinExistence type="predicted"/>
<feature type="domain" description="Arc-like DNA binding" evidence="1">
    <location>
        <begin position="10"/>
        <end position="45"/>
    </location>
</feature>
<dbReference type="GO" id="GO:0003677">
    <property type="term" value="F:DNA binding"/>
    <property type="evidence" value="ECO:0007669"/>
    <property type="project" value="InterPro"/>
</dbReference>
<name>A0A1S8DLD2_9GAMM</name>
<dbReference type="RefSeq" id="WP_083724599.1">
    <property type="nucleotide sequence ID" value="NZ_FOUD01000001.1"/>
</dbReference>
<dbReference type="InterPro" id="IPR010985">
    <property type="entry name" value="Ribbon_hlx_hlx"/>
</dbReference>
<sequence length="125" mass="14357">MKEDLYRSQFRFPYSLYEKLKEAAEQNRRSVNAELTARLEQSFSARSLDEVETESVVRLQQELTRLHIKSVGLSAEMIKLRREAEADPAKADELQAIAIEKAREIGETEYEKQKIASALSNMGYS</sequence>
<dbReference type="GO" id="GO:0006355">
    <property type="term" value="P:regulation of DNA-templated transcription"/>
    <property type="evidence" value="ECO:0007669"/>
    <property type="project" value="InterPro"/>
</dbReference>
<evidence type="ECO:0000313" key="2">
    <source>
        <dbReference type="EMBL" id="ONM45430.1"/>
    </source>
</evidence>
<evidence type="ECO:0000313" key="3">
    <source>
        <dbReference type="Proteomes" id="UP000242847"/>
    </source>
</evidence>
<dbReference type="STRING" id="254161.SAMN05216256_101129"/>
<dbReference type="InterPro" id="IPR005569">
    <property type="entry name" value="Arc_DNA-bd_dom"/>
</dbReference>
<comment type="caution">
    <text evidence="2">The sequence shown here is derived from an EMBL/GenBank/DDBJ whole genome shotgun (WGS) entry which is preliminary data.</text>
</comment>
<reference evidence="2 3" key="1">
    <citation type="submission" date="2017-01" db="EMBL/GenBank/DDBJ databases">
        <title>Draft genome sequence of Pseudomonas pachastrellae type strain CCUG 46540T from a deep sea.</title>
        <authorList>
            <person name="Gomila M."/>
            <person name="Mulet M."/>
            <person name="Lalucat J."/>
            <person name="Garcia-Valdes E."/>
        </authorList>
    </citation>
    <scope>NUCLEOTIDE SEQUENCE [LARGE SCALE GENOMIC DNA]</scope>
    <source>
        <strain evidence="2 3">CCUG 46540</strain>
    </source>
</reference>
<dbReference type="SUPFAM" id="SSF47598">
    <property type="entry name" value="Ribbon-helix-helix"/>
    <property type="match status" value="1"/>
</dbReference>
<gene>
    <name evidence="2" type="ORF">BXT89_03130</name>
</gene>
<organism evidence="2 3">
    <name type="scientific">Halopseudomonas pachastrellae</name>
    <dbReference type="NCBI Taxonomy" id="254161"/>
    <lineage>
        <taxon>Bacteria</taxon>
        <taxon>Pseudomonadati</taxon>
        <taxon>Pseudomonadota</taxon>
        <taxon>Gammaproteobacteria</taxon>
        <taxon>Pseudomonadales</taxon>
        <taxon>Pseudomonadaceae</taxon>
        <taxon>Halopseudomonas</taxon>
    </lineage>
</organism>
<dbReference type="Proteomes" id="UP000242847">
    <property type="component" value="Unassembled WGS sequence"/>
</dbReference>
<dbReference type="EMBL" id="MUBC01000004">
    <property type="protein sequence ID" value="ONM45430.1"/>
    <property type="molecule type" value="Genomic_DNA"/>
</dbReference>
<keyword evidence="3" id="KW-1185">Reference proteome</keyword>
<evidence type="ECO:0000259" key="1">
    <source>
        <dbReference type="Pfam" id="PF03869"/>
    </source>
</evidence>
<dbReference type="Pfam" id="PF03869">
    <property type="entry name" value="Arc"/>
    <property type="match status" value="1"/>
</dbReference>
<dbReference type="AlphaFoldDB" id="A0A1S8DLD2"/>